<dbReference type="InterPro" id="IPR036464">
    <property type="entry name" value="Rubisco_LSMT_subst-bd_sf"/>
</dbReference>
<dbReference type="OrthoDB" id="341421at2759"/>
<keyword evidence="6" id="KW-1185">Reference proteome</keyword>
<dbReference type="InterPro" id="IPR046341">
    <property type="entry name" value="SET_dom_sf"/>
</dbReference>
<dbReference type="CDD" id="cd10527">
    <property type="entry name" value="SET_LSMT"/>
    <property type="match status" value="1"/>
</dbReference>
<dbReference type="Gene3D" id="3.90.1420.10">
    <property type="entry name" value="Rubisco LSMT, substrate-binding domain"/>
    <property type="match status" value="1"/>
</dbReference>
<feature type="domain" description="Rubisco LSMT substrate-binding" evidence="4">
    <location>
        <begin position="347"/>
        <end position="435"/>
    </location>
</feature>
<dbReference type="PANTHER" id="PTHR13271:SF153">
    <property type="entry name" value="SET DOMAIN-CONTAINING PROTEIN"/>
    <property type="match status" value="1"/>
</dbReference>
<keyword evidence="3" id="KW-0949">S-adenosyl-L-methionine</keyword>
<dbReference type="InterPro" id="IPR015353">
    <property type="entry name" value="Rubisco_LSMT_subst-bd"/>
</dbReference>
<accession>A0A1R2BII0</accession>
<dbReference type="PANTHER" id="PTHR13271">
    <property type="entry name" value="UNCHARACTERIZED PUTATIVE METHYLTRANSFERASE"/>
    <property type="match status" value="1"/>
</dbReference>
<evidence type="ECO:0000313" key="5">
    <source>
        <dbReference type="EMBL" id="OMJ76582.1"/>
    </source>
</evidence>
<sequence>MAKNSIPSKKAFLFIPYTIIITPQVAKSTPINEVFLSFPDLFRDQRNSMDYIFWVFLMWEKTKGQDSFYNPYFNIIRKPEILSDWTDDELNELQDPFLFLKAKKYYKDILDIYDSLIPVFNKFPQYFPLESERFELFYWALKIVYTRAFAQGEGMLIPLADHLNHEDVCVDYITLSLEFLQTKSITGALLNDYKDFTGVSQTSNALMKTRTHKNRLEKYLTWFDNEKICDMSAIWEIDQILTDLESSSDEEDPICKWTSEESSESVGDEFDLHFDPTDKYFVMRTKDKGSFKAGQQIFNCYGRLSNFDMLLDYGFCIFPNRYDSVHLRLYKGKLINVSHINNKKKFKTFNLKNEQLNLKLLSYIRKRYRNKDSYKTLLNTVNEEIKLINYVKNMIEEAYQIYPTLLEYDKELLNQKNHYRFGFAISYRVSQKSIIVNQINVLERLLEVLNKIENGATVREAHWTEKSVKKSKEMYPLRAYLYRLEYGELW</sequence>
<protein>
    <recommendedName>
        <fullName evidence="4">Rubisco LSMT substrate-binding domain-containing protein</fullName>
    </recommendedName>
</protein>
<evidence type="ECO:0000256" key="2">
    <source>
        <dbReference type="ARBA" id="ARBA00022679"/>
    </source>
</evidence>
<evidence type="ECO:0000256" key="3">
    <source>
        <dbReference type="ARBA" id="ARBA00022691"/>
    </source>
</evidence>
<evidence type="ECO:0000256" key="1">
    <source>
        <dbReference type="ARBA" id="ARBA00022603"/>
    </source>
</evidence>
<dbReference type="EMBL" id="MPUH01000624">
    <property type="protein sequence ID" value="OMJ76582.1"/>
    <property type="molecule type" value="Genomic_DNA"/>
</dbReference>
<evidence type="ECO:0000313" key="6">
    <source>
        <dbReference type="Proteomes" id="UP000187209"/>
    </source>
</evidence>
<dbReference type="AlphaFoldDB" id="A0A1R2BII0"/>
<gene>
    <name evidence="5" type="ORF">SteCoe_24031</name>
</gene>
<keyword evidence="1" id="KW-0489">Methyltransferase</keyword>
<proteinExistence type="predicted"/>
<dbReference type="Gene3D" id="3.90.1410.10">
    <property type="entry name" value="set domain protein methyltransferase, domain 1"/>
    <property type="match status" value="2"/>
</dbReference>
<dbReference type="Proteomes" id="UP000187209">
    <property type="component" value="Unassembled WGS sequence"/>
</dbReference>
<comment type="caution">
    <text evidence="5">The sequence shown here is derived from an EMBL/GenBank/DDBJ whole genome shotgun (WGS) entry which is preliminary data.</text>
</comment>
<dbReference type="GO" id="GO:0016279">
    <property type="term" value="F:protein-lysine N-methyltransferase activity"/>
    <property type="evidence" value="ECO:0007669"/>
    <property type="project" value="TreeGrafter"/>
</dbReference>
<dbReference type="Pfam" id="PF09273">
    <property type="entry name" value="Rubis-subs-bind"/>
    <property type="match status" value="1"/>
</dbReference>
<organism evidence="5 6">
    <name type="scientific">Stentor coeruleus</name>
    <dbReference type="NCBI Taxonomy" id="5963"/>
    <lineage>
        <taxon>Eukaryota</taxon>
        <taxon>Sar</taxon>
        <taxon>Alveolata</taxon>
        <taxon>Ciliophora</taxon>
        <taxon>Postciliodesmatophora</taxon>
        <taxon>Heterotrichea</taxon>
        <taxon>Heterotrichida</taxon>
        <taxon>Stentoridae</taxon>
        <taxon>Stentor</taxon>
    </lineage>
</organism>
<dbReference type="InterPro" id="IPR050600">
    <property type="entry name" value="SETD3_SETD6_MTase"/>
</dbReference>
<keyword evidence="2" id="KW-0808">Transferase</keyword>
<dbReference type="SUPFAM" id="SSF81822">
    <property type="entry name" value="RuBisCo LSMT C-terminal, substrate-binding domain"/>
    <property type="match status" value="1"/>
</dbReference>
<reference evidence="5 6" key="1">
    <citation type="submission" date="2016-11" db="EMBL/GenBank/DDBJ databases">
        <title>The macronuclear genome of Stentor coeruleus: a giant cell with tiny introns.</title>
        <authorList>
            <person name="Slabodnick M."/>
            <person name="Ruby J.G."/>
            <person name="Reiff S.B."/>
            <person name="Swart E.C."/>
            <person name="Gosai S."/>
            <person name="Prabakaran S."/>
            <person name="Witkowska E."/>
            <person name="Larue G.E."/>
            <person name="Fisher S."/>
            <person name="Freeman R.M."/>
            <person name="Gunawardena J."/>
            <person name="Chu W."/>
            <person name="Stover N.A."/>
            <person name="Gregory B.D."/>
            <person name="Nowacki M."/>
            <person name="Derisi J."/>
            <person name="Roy S.W."/>
            <person name="Marshall W.F."/>
            <person name="Sood P."/>
        </authorList>
    </citation>
    <scope>NUCLEOTIDE SEQUENCE [LARGE SCALE GENOMIC DNA]</scope>
    <source>
        <strain evidence="5">WM001</strain>
    </source>
</reference>
<name>A0A1R2BII0_9CILI</name>
<dbReference type="GO" id="GO:0032259">
    <property type="term" value="P:methylation"/>
    <property type="evidence" value="ECO:0007669"/>
    <property type="project" value="UniProtKB-KW"/>
</dbReference>
<dbReference type="SUPFAM" id="SSF82199">
    <property type="entry name" value="SET domain"/>
    <property type="match status" value="2"/>
</dbReference>
<evidence type="ECO:0000259" key="4">
    <source>
        <dbReference type="Pfam" id="PF09273"/>
    </source>
</evidence>